<proteinExistence type="predicted"/>
<keyword evidence="1" id="KW-1133">Transmembrane helix</keyword>
<keyword evidence="1" id="KW-0812">Transmembrane</keyword>
<sequence length="96" mass="10938">MRSIKYLSINEVQFILVLSLPGGIWLSILFPKISELATIWCTRERGKAKGMRVRRIGKGCRVGFHGSFETRGQKEVIGSSNDHIRVMGWGCLWIFL</sequence>
<feature type="transmembrane region" description="Helical" evidence="1">
    <location>
        <begin position="12"/>
        <end position="30"/>
    </location>
</feature>
<accession>A0A2P2LIW4</accession>
<dbReference type="EMBL" id="GGEC01037399">
    <property type="protein sequence ID" value="MBX17883.1"/>
    <property type="molecule type" value="Transcribed_RNA"/>
</dbReference>
<dbReference type="AlphaFoldDB" id="A0A2P2LIW4"/>
<reference evidence="2" key="1">
    <citation type="submission" date="2018-02" db="EMBL/GenBank/DDBJ databases">
        <title>Rhizophora mucronata_Transcriptome.</title>
        <authorList>
            <person name="Meera S.P."/>
            <person name="Sreeshan A."/>
            <person name="Augustine A."/>
        </authorList>
    </citation>
    <scope>NUCLEOTIDE SEQUENCE</scope>
    <source>
        <tissue evidence="2">Leaf</tissue>
    </source>
</reference>
<name>A0A2P2LIW4_RHIMU</name>
<protein>
    <submittedName>
        <fullName evidence="2">Uncharacterized protein LOC8285537 isoform X1</fullName>
    </submittedName>
</protein>
<evidence type="ECO:0000313" key="2">
    <source>
        <dbReference type="EMBL" id="MBX17883.1"/>
    </source>
</evidence>
<organism evidence="2">
    <name type="scientific">Rhizophora mucronata</name>
    <name type="common">Asiatic mangrove</name>
    <dbReference type="NCBI Taxonomy" id="61149"/>
    <lineage>
        <taxon>Eukaryota</taxon>
        <taxon>Viridiplantae</taxon>
        <taxon>Streptophyta</taxon>
        <taxon>Embryophyta</taxon>
        <taxon>Tracheophyta</taxon>
        <taxon>Spermatophyta</taxon>
        <taxon>Magnoliopsida</taxon>
        <taxon>eudicotyledons</taxon>
        <taxon>Gunneridae</taxon>
        <taxon>Pentapetalae</taxon>
        <taxon>rosids</taxon>
        <taxon>fabids</taxon>
        <taxon>Malpighiales</taxon>
        <taxon>Rhizophoraceae</taxon>
        <taxon>Rhizophora</taxon>
    </lineage>
</organism>
<evidence type="ECO:0000256" key="1">
    <source>
        <dbReference type="SAM" id="Phobius"/>
    </source>
</evidence>
<keyword evidence="1" id="KW-0472">Membrane</keyword>